<evidence type="ECO:0000256" key="4">
    <source>
        <dbReference type="ARBA" id="ARBA00022679"/>
    </source>
</evidence>
<evidence type="ECO:0000256" key="6">
    <source>
        <dbReference type="ARBA" id="ARBA00022741"/>
    </source>
</evidence>
<dbReference type="PROSITE" id="PS00583">
    <property type="entry name" value="PFKB_KINASES_1"/>
    <property type="match status" value="1"/>
</dbReference>
<keyword evidence="12" id="KW-0963">Cytoplasm</keyword>
<evidence type="ECO:0000256" key="11">
    <source>
        <dbReference type="ARBA" id="ARBA00023277"/>
    </source>
</evidence>
<comment type="catalytic activity">
    <reaction evidence="12">
        <text>D-ribose + ATP = D-ribose 5-phosphate + ADP + H(+)</text>
        <dbReference type="Rhea" id="RHEA:13697"/>
        <dbReference type="ChEBI" id="CHEBI:15378"/>
        <dbReference type="ChEBI" id="CHEBI:30616"/>
        <dbReference type="ChEBI" id="CHEBI:47013"/>
        <dbReference type="ChEBI" id="CHEBI:78346"/>
        <dbReference type="ChEBI" id="CHEBI:456216"/>
        <dbReference type="EC" id="2.7.1.15"/>
    </reaction>
</comment>
<feature type="binding site" evidence="12">
    <location>
        <begin position="255"/>
        <end position="256"/>
    </location>
    <ligand>
        <name>ATP</name>
        <dbReference type="ChEBI" id="CHEBI:30616"/>
    </ligand>
</feature>
<keyword evidence="5 12" id="KW-0479">Metal-binding</keyword>
<evidence type="ECO:0000256" key="8">
    <source>
        <dbReference type="ARBA" id="ARBA00022840"/>
    </source>
</evidence>
<evidence type="ECO:0000256" key="12">
    <source>
        <dbReference type="HAMAP-Rule" id="MF_01987"/>
    </source>
</evidence>
<protein>
    <recommendedName>
        <fullName evidence="3 12">Ribokinase</fullName>
        <shortName evidence="12">RK</shortName>
        <ecNumber evidence="2 12">2.7.1.15</ecNumber>
    </recommendedName>
</protein>
<dbReference type="PRINTS" id="PR00990">
    <property type="entry name" value="RIBOKINASE"/>
</dbReference>
<feature type="domain" description="Carbohydrate kinase PfkB" evidence="13">
    <location>
        <begin position="7"/>
        <end position="297"/>
    </location>
</feature>
<keyword evidence="6 12" id="KW-0547">Nucleotide-binding</keyword>
<dbReference type="CDD" id="cd01174">
    <property type="entry name" value="ribokinase"/>
    <property type="match status" value="1"/>
</dbReference>
<dbReference type="GO" id="GO:0005829">
    <property type="term" value="C:cytosol"/>
    <property type="evidence" value="ECO:0007669"/>
    <property type="project" value="TreeGrafter"/>
</dbReference>
<feature type="binding site" evidence="12">
    <location>
        <position position="294"/>
    </location>
    <ligand>
        <name>K(+)</name>
        <dbReference type="ChEBI" id="CHEBI:29103"/>
    </ligand>
</feature>
<evidence type="ECO:0000259" key="13">
    <source>
        <dbReference type="Pfam" id="PF00294"/>
    </source>
</evidence>
<dbReference type="EC" id="2.7.1.15" evidence="2 12"/>
<comment type="subcellular location">
    <subcellularLocation>
        <location evidence="12">Cytoplasm</location>
    </subcellularLocation>
</comment>
<comment type="cofactor">
    <cofactor evidence="12">
        <name>Mg(2+)</name>
        <dbReference type="ChEBI" id="CHEBI:18420"/>
    </cofactor>
    <text evidence="12">Requires a divalent cation, most likely magnesium in vivo, as an electrophilic catalyst to aid phosphoryl group transfer. It is the chelate of the metal and the nucleotide that is the actual substrate.</text>
</comment>
<accession>A0A7J3MYR8</accession>
<evidence type="ECO:0000313" key="15">
    <source>
        <dbReference type="EMBL" id="HGT98712.1"/>
    </source>
</evidence>
<dbReference type="UniPathway" id="UPA00916">
    <property type="reaction ID" value="UER00889"/>
</dbReference>
<dbReference type="AlphaFoldDB" id="A0A7J3MYR8"/>
<feature type="binding site" evidence="12">
    <location>
        <position position="250"/>
    </location>
    <ligand>
        <name>K(+)</name>
        <dbReference type="ChEBI" id="CHEBI:29103"/>
    </ligand>
</feature>
<comment type="caution">
    <text evidence="15">The sequence shown here is derived from an EMBL/GenBank/DDBJ whole genome shotgun (WGS) entry which is preliminary data.</text>
</comment>
<evidence type="ECO:0000256" key="3">
    <source>
        <dbReference type="ARBA" id="ARBA00016943"/>
    </source>
</evidence>
<feature type="binding site" evidence="12">
    <location>
        <position position="252"/>
    </location>
    <ligand>
        <name>K(+)</name>
        <dbReference type="ChEBI" id="CHEBI:29103"/>
    </ligand>
</feature>
<name>A0A7J3MYR8_9CREN</name>
<keyword evidence="11 12" id="KW-0119">Carbohydrate metabolism</keyword>
<feature type="binding site" evidence="12">
    <location>
        <begin position="224"/>
        <end position="229"/>
    </location>
    <ligand>
        <name>ATP</name>
        <dbReference type="ChEBI" id="CHEBI:30616"/>
    </ligand>
</feature>
<dbReference type="PIRSF" id="PIRSF000535">
    <property type="entry name" value="1PFK/6PFK/LacC"/>
    <property type="match status" value="1"/>
</dbReference>
<dbReference type="PANTHER" id="PTHR10584:SF166">
    <property type="entry name" value="RIBOKINASE"/>
    <property type="match status" value="1"/>
</dbReference>
<feature type="binding site" evidence="12">
    <location>
        <position position="286"/>
    </location>
    <ligand>
        <name>K(+)</name>
        <dbReference type="ChEBI" id="CHEBI:29103"/>
    </ligand>
</feature>
<dbReference type="Pfam" id="PF00294">
    <property type="entry name" value="PfkB"/>
    <property type="match status" value="1"/>
</dbReference>
<keyword evidence="9 12" id="KW-0460">Magnesium</keyword>
<dbReference type="GO" id="GO:0046872">
    <property type="term" value="F:metal ion binding"/>
    <property type="evidence" value="ECO:0007669"/>
    <property type="project" value="UniProtKB-KW"/>
</dbReference>
<dbReference type="PROSITE" id="PS00584">
    <property type="entry name" value="PFKB_KINASES_2"/>
    <property type="match status" value="1"/>
</dbReference>
<feature type="binding site" evidence="12">
    <location>
        <position position="188"/>
    </location>
    <ligand>
        <name>ATP</name>
        <dbReference type="ChEBI" id="CHEBI:30616"/>
    </ligand>
</feature>
<evidence type="ECO:0000256" key="7">
    <source>
        <dbReference type="ARBA" id="ARBA00022777"/>
    </source>
</evidence>
<dbReference type="InterPro" id="IPR011611">
    <property type="entry name" value="PfkB_dom"/>
</dbReference>
<dbReference type="InterPro" id="IPR017583">
    <property type="entry name" value="Tagatose/fructose_Pkinase"/>
</dbReference>
<dbReference type="GO" id="GO:0005524">
    <property type="term" value="F:ATP binding"/>
    <property type="evidence" value="ECO:0007669"/>
    <property type="project" value="UniProtKB-UniRule"/>
</dbReference>
<gene>
    <name evidence="12 15" type="primary">rbsK</name>
    <name evidence="14" type="ORF">ENT99_06285</name>
    <name evidence="15" type="ORF">ENU64_04705</name>
</gene>
<dbReference type="EMBL" id="DTAU01000125">
    <property type="protein sequence ID" value="HFQ79292.1"/>
    <property type="molecule type" value="Genomic_DNA"/>
</dbReference>
<feature type="binding site" evidence="12">
    <location>
        <position position="289"/>
    </location>
    <ligand>
        <name>K(+)</name>
        <dbReference type="ChEBI" id="CHEBI:29103"/>
    </ligand>
</feature>
<comment type="activity regulation">
    <text evidence="12">Activated by a monovalent cation that binds near, but not in, the active site. The most likely occupant of the site in vivo is potassium. Ion binding induces a conformational change that may alter substrate affinity.</text>
</comment>
<feature type="binding site" evidence="12">
    <location>
        <position position="291"/>
    </location>
    <ligand>
        <name>K(+)</name>
        <dbReference type="ChEBI" id="CHEBI:29103"/>
    </ligand>
</feature>
<dbReference type="InterPro" id="IPR029056">
    <property type="entry name" value="Ribokinase-like"/>
</dbReference>
<feature type="binding site" evidence="12">
    <location>
        <position position="144"/>
    </location>
    <ligand>
        <name>substrate</name>
    </ligand>
</feature>
<keyword evidence="8 12" id="KW-0067">ATP-binding</keyword>
<evidence type="ECO:0000256" key="10">
    <source>
        <dbReference type="ARBA" id="ARBA00022958"/>
    </source>
</evidence>
<dbReference type="NCBIfam" id="TIGR02152">
    <property type="entry name" value="D_ribokin_bact"/>
    <property type="match status" value="1"/>
</dbReference>
<dbReference type="GO" id="GO:0019303">
    <property type="term" value="P:D-ribose catabolic process"/>
    <property type="evidence" value="ECO:0007669"/>
    <property type="project" value="UniProtKB-UniRule"/>
</dbReference>
<feature type="binding site" evidence="12">
    <location>
        <begin position="42"/>
        <end position="46"/>
    </location>
    <ligand>
        <name>substrate</name>
    </ligand>
</feature>
<feature type="binding site" evidence="12">
    <location>
        <begin position="14"/>
        <end position="16"/>
    </location>
    <ligand>
        <name>substrate</name>
    </ligand>
</feature>
<comment type="function">
    <text evidence="12">Catalyzes the phosphorylation of ribose at O-5 in a reaction requiring ATP and magnesium. The resulting D-ribose-5-phosphate can then be used either for sythesis of nucleotides, histidine, and tryptophan, or as a component of the pentose phosphate pathway.</text>
</comment>
<dbReference type="InterPro" id="IPR002173">
    <property type="entry name" value="Carboh/pur_kinase_PfkB_CS"/>
</dbReference>
<dbReference type="Gene3D" id="3.40.1190.20">
    <property type="match status" value="1"/>
</dbReference>
<comment type="subunit">
    <text evidence="12">Homodimer.</text>
</comment>
<keyword evidence="10 12" id="KW-0630">Potassium</keyword>
<evidence type="ECO:0000256" key="1">
    <source>
        <dbReference type="ARBA" id="ARBA00005380"/>
    </source>
</evidence>
<keyword evidence="7 12" id="KW-0418">Kinase</keyword>
<comment type="similarity">
    <text evidence="1">Belongs to the carbohydrate kinase pfkB family.</text>
</comment>
<dbReference type="PANTHER" id="PTHR10584">
    <property type="entry name" value="SUGAR KINASE"/>
    <property type="match status" value="1"/>
</dbReference>
<comment type="caution">
    <text evidence="12">Lacks conserved residue(s) required for the propagation of feature annotation.</text>
</comment>
<comment type="pathway">
    <text evidence="12">Carbohydrate metabolism; D-ribose degradation; D-ribose 5-phosphate from beta-D-ribopyranose: step 2/2.</text>
</comment>
<sequence>MVLSMCIAVVGSIHADFYIKTKKFPQPDETIIGSDFIIYPGGKGANQAVGCARLGIETYMIGAVGNDYIGRLLVENLAKNGIKVDYIFTAECSSGVAFIILNEETGENMIIVSSGADNALTPNYVESVLEDLRNRARILLVQLEIPIETVYKAIEIAKELDMTTILNPAPARSLDKRIYSYIDVIVPNRVELQQLTNIKIATIDDVFKASEELLNYGCNAVVTTLGSMGAAVVTPSIRVIVPAFKTQIVDTVGAGDAFVAGLAVSLYENRDIVEAAKYANATATLKIMRMGAQSMPTRSEVEEFLKKYSQNNNEILKVY</sequence>
<dbReference type="GO" id="GO:0004747">
    <property type="term" value="F:ribokinase activity"/>
    <property type="evidence" value="ECO:0007669"/>
    <property type="project" value="UniProtKB-UniRule"/>
</dbReference>
<dbReference type="InterPro" id="IPR002139">
    <property type="entry name" value="Ribo/fructo_kinase"/>
</dbReference>
<proteinExistence type="inferred from homology"/>
<feature type="binding site" evidence="12">
    <location>
        <position position="280"/>
    </location>
    <ligand>
        <name>ATP</name>
        <dbReference type="ChEBI" id="CHEBI:30616"/>
    </ligand>
</feature>
<evidence type="ECO:0000256" key="5">
    <source>
        <dbReference type="ARBA" id="ARBA00022723"/>
    </source>
</evidence>
<evidence type="ECO:0000313" key="14">
    <source>
        <dbReference type="EMBL" id="HFQ79292.1"/>
    </source>
</evidence>
<evidence type="ECO:0000256" key="9">
    <source>
        <dbReference type="ARBA" id="ARBA00022842"/>
    </source>
</evidence>
<dbReference type="EMBL" id="DTDH01000144">
    <property type="protein sequence ID" value="HGT98712.1"/>
    <property type="molecule type" value="Genomic_DNA"/>
</dbReference>
<dbReference type="HAMAP" id="MF_01987">
    <property type="entry name" value="Ribokinase"/>
    <property type="match status" value="1"/>
</dbReference>
<dbReference type="SUPFAM" id="SSF53613">
    <property type="entry name" value="Ribokinase-like"/>
    <property type="match status" value="1"/>
</dbReference>
<feature type="binding site" evidence="12">
    <location>
        <position position="256"/>
    </location>
    <ligand>
        <name>substrate</name>
    </ligand>
</feature>
<evidence type="ECO:0000256" key="2">
    <source>
        <dbReference type="ARBA" id="ARBA00012035"/>
    </source>
</evidence>
<organism evidence="15">
    <name type="scientific">Ignisphaera aggregans</name>
    <dbReference type="NCBI Taxonomy" id="334771"/>
    <lineage>
        <taxon>Archaea</taxon>
        <taxon>Thermoproteota</taxon>
        <taxon>Thermoprotei</taxon>
        <taxon>Desulfurococcales</taxon>
        <taxon>Desulfurococcaceae</taxon>
        <taxon>Ignisphaera</taxon>
    </lineage>
</organism>
<dbReference type="InterPro" id="IPR011877">
    <property type="entry name" value="Ribokinase"/>
</dbReference>
<feature type="active site" description="Proton acceptor" evidence="12">
    <location>
        <position position="256"/>
    </location>
</feature>
<keyword evidence="4 12" id="KW-0808">Transferase</keyword>
<comment type="similarity">
    <text evidence="12">Belongs to the carbohydrate kinase PfkB family. Ribokinase subfamily.</text>
</comment>
<reference evidence="15" key="1">
    <citation type="journal article" date="2020" name="mSystems">
        <title>Genome- and Community-Level Interaction Insights into Carbon Utilization and Element Cycling Functions of Hydrothermarchaeota in Hydrothermal Sediment.</title>
        <authorList>
            <person name="Zhou Z."/>
            <person name="Liu Y."/>
            <person name="Xu W."/>
            <person name="Pan J."/>
            <person name="Luo Z.H."/>
            <person name="Li M."/>
        </authorList>
    </citation>
    <scope>NUCLEOTIDE SEQUENCE [LARGE SCALE GENOMIC DNA]</scope>
    <source>
        <strain evidence="14">SpSt-629</strain>
        <strain evidence="15">SpSt-688</strain>
    </source>
</reference>